<dbReference type="Proteomes" id="UP000095713">
    <property type="component" value="Unassembled WGS sequence"/>
</dbReference>
<evidence type="ECO:0000259" key="1">
    <source>
        <dbReference type="Pfam" id="PF13701"/>
    </source>
</evidence>
<accession>A0A1E5SHG6</accession>
<protein>
    <recommendedName>
        <fullName evidence="1">Transposase DDE domain-containing protein</fullName>
    </recommendedName>
</protein>
<dbReference type="STRING" id="1849968.A8C32_04700"/>
<evidence type="ECO:0000313" key="2">
    <source>
        <dbReference type="EMBL" id="OEJ98516.1"/>
    </source>
</evidence>
<organism evidence="2 3">
    <name type="scientific">Flavivirga aquatica</name>
    <dbReference type="NCBI Taxonomy" id="1849968"/>
    <lineage>
        <taxon>Bacteria</taxon>
        <taxon>Pseudomonadati</taxon>
        <taxon>Bacteroidota</taxon>
        <taxon>Flavobacteriia</taxon>
        <taxon>Flavobacteriales</taxon>
        <taxon>Flavobacteriaceae</taxon>
        <taxon>Flavivirga</taxon>
    </lineage>
</organism>
<proteinExistence type="predicted"/>
<dbReference type="EMBL" id="MDJD01000054">
    <property type="protein sequence ID" value="OEJ98516.1"/>
    <property type="molecule type" value="Genomic_DNA"/>
</dbReference>
<reference evidence="2 3" key="1">
    <citation type="submission" date="2016-05" db="EMBL/GenBank/DDBJ databases">
        <title>Draft Genome Sequence of Algibacter sp. Strain SK-16 Isolated from the Surface Water of Aburatsubo Inlet.</title>
        <authorList>
            <person name="Wong S.-K."/>
            <person name="Yoshizawa S."/>
            <person name="Nakajima Y."/>
            <person name="Ogura Y."/>
            <person name="Tetsuya H."/>
            <person name="Hamasaki K."/>
        </authorList>
    </citation>
    <scope>NUCLEOTIDE SEQUENCE [LARGE SCALE GENOMIC DNA]</scope>
    <source>
        <strain evidence="2 3">SK-16</strain>
    </source>
</reference>
<dbReference type="AlphaFoldDB" id="A0A1E5SHG6"/>
<dbReference type="RefSeq" id="WP_069831204.1">
    <property type="nucleotide sequence ID" value="NZ_MDJD01000054.1"/>
</dbReference>
<comment type="caution">
    <text evidence="2">The sequence shown here is derived from an EMBL/GenBank/DDBJ whole genome shotgun (WGS) entry which is preliminary data.</text>
</comment>
<dbReference type="InterPro" id="IPR025668">
    <property type="entry name" value="Tnp_DDE_dom"/>
</dbReference>
<gene>
    <name evidence="2" type="ORF">A8C32_04700</name>
</gene>
<evidence type="ECO:0000313" key="3">
    <source>
        <dbReference type="Proteomes" id="UP000095713"/>
    </source>
</evidence>
<dbReference type="Pfam" id="PF13701">
    <property type="entry name" value="DDE_Tnp_1_4"/>
    <property type="match status" value="1"/>
</dbReference>
<dbReference type="OrthoDB" id="1123353at2"/>
<sequence>MKNHPDLKAKNTLFYRGNQSISVDFSATEISSDGSLILLEKLERDNKLLSHFGKLLPDDRNPKYITYSREHQLKQRVFMLMLGYEDANDVIHLQNDPLFKDVLQGDLASQSTISRFENSLDIASIFKLSYAWIDHYVSSLKGRNKVIIDIDARDDSTYGTQQLSMFNGVLW</sequence>
<name>A0A1E5SHG6_9FLAO</name>
<feature type="domain" description="Transposase DDE" evidence="1">
    <location>
        <begin position="18"/>
        <end position="168"/>
    </location>
</feature>
<keyword evidence="3" id="KW-1185">Reference proteome</keyword>